<reference evidence="1 2" key="2">
    <citation type="submission" date="2017-10" db="EMBL/GenBank/DDBJ databases">
        <title>Genome analyses suggest a sexual origin of heterokaryosis in a supposedly ancient asexual fungus.</title>
        <authorList>
            <person name="Corradi N."/>
            <person name="Sedzielewska K."/>
            <person name="Noel J."/>
            <person name="Charron P."/>
            <person name="Farinelli L."/>
            <person name="Marton T."/>
            <person name="Kruger M."/>
            <person name="Pelin A."/>
            <person name="Brachmann A."/>
            <person name="Corradi N."/>
        </authorList>
    </citation>
    <scope>NUCLEOTIDE SEQUENCE [LARGE SCALE GENOMIC DNA]</scope>
    <source>
        <strain evidence="1 2">A1</strain>
    </source>
</reference>
<protein>
    <submittedName>
        <fullName evidence="1">Uncharacterized protein</fullName>
    </submittedName>
</protein>
<dbReference type="VEuPathDB" id="FungiDB:RhiirA1_402865"/>
<name>A0A2I1FHD5_9GLOM</name>
<comment type="caution">
    <text evidence="1">The sequence shown here is derived from an EMBL/GenBank/DDBJ whole genome shotgun (WGS) entry which is preliminary data.</text>
</comment>
<evidence type="ECO:0000313" key="1">
    <source>
        <dbReference type="EMBL" id="PKC55478.1"/>
    </source>
</evidence>
<dbReference type="EMBL" id="LLXH01002580">
    <property type="protein sequence ID" value="PKC55478.1"/>
    <property type="molecule type" value="Genomic_DNA"/>
</dbReference>
<evidence type="ECO:0000313" key="2">
    <source>
        <dbReference type="Proteomes" id="UP000232688"/>
    </source>
</evidence>
<accession>A0A2I1FHD5</accession>
<dbReference type="AlphaFoldDB" id="A0A2I1FHD5"/>
<proteinExistence type="predicted"/>
<dbReference type="VEuPathDB" id="FungiDB:RhiirFUN_015243"/>
<gene>
    <name evidence="1" type="ORF">RhiirA1_402865</name>
</gene>
<sequence>MNKKIKRILTKSALEFVSEFSVVYFHTITLHIGLFIENGFLKNLFEKNPSVAKDKAQLLIEMFGDAVNPKNFTQWSMVLKIIVISGLTCSIDNSDDDESLDDKYDNDEGGKFSGMAVQEINESFEFNFFERGYEDVIRARGIQLVNNKQNDSKKHTPFAFLEK</sequence>
<dbReference type="Proteomes" id="UP000232688">
    <property type="component" value="Unassembled WGS sequence"/>
</dbReference>
<reference evidence="1 2" key="1">
    <citation type="submission" date="2017-10" db="EMBL/GenBank/DDBJ databases">
        <title>Extensive intraspecific genome diversity in a model arbuscular mycorrhizal fungus.</title>
        <authorList>
            <person name="Chen E.C.H."/>
            <person name="Morin E."/>
            <person name="Baudet D."/>
            <person name="Noel J."/>
            <person name="Ndikumana S."/>
            <person name="Charron P."/>
            <person name="St-Onge C."/>
            <person name="Giorgi J."/>
            <person name="Grigoriev I.V."/>
            <person name="Roux C."/>
            <person name="Martin F.M."/>
            <person name="Corradi N."/>
        </authorList>
    </citation>
    <scope>NUCLEOTIDE SEQUENCE [LARGE SCALE GENOMIC DNA]</scope>
    <source>
        <strain evidence="1 2">A1</strain>
    </source>
</reference>
<organism evidence="1 2">
    <name type="scientific">Rhizophagus irregularis</name>
    <dbReference type="NCBI Taxonomy" id="588596"/>
    <lineage>
        <taxon>Eukaryota</taxon>
        <taxon>Fungi</taxon>
        <taxon>Fungi incertae sedis</taxon>
        <taxon>Mucoromycota</taxon>
        <taxon>Glomeromycotina</taxon>
        <taxon>Glomeromycetes</taxon>
        <taxon>Glomerales</taxon>
        <taxon>Glomeraceae</taxon>
        <taxon>Rhizophagus</taxon>
    </lineage>
</organism>